<evidence type="ECO:0000256" key="1">
    <source>
        <dbReference type="ARBA" id="ARBA00009431"/>
    </source>
</evidence>
<dbReference type="Proteomes" id="UP001208570">
    <property type="component" value="Unassembled WGS sequence"/>
</dbReference>
<gene>
    <name evidence="2" type="ORF">LSH36_1793g00009</name>
</gene>
<dbReference type="InterPro" id="IPR029058">
    <property type="entry name" value="AB_hydrolase_fold"/>
</dbReference>
<dbReference type="GO" id="GO:0006508">
    <property type="term" value="P:proteolysis"/>
    <property type="evidence" value="ECO:0007669"/>
    <property type="project" value="InterPro"/>
</dbReference>
<evidence type="ECO:0000313" key="3">
    <source>
        <dbReference type="Proteomes" id="UP001208570"/>
    </source>
</evidence>
<evidence type="ECO:0000313" key="2">
    <source>
        <dbReference type="EMBL" id="KAK2139433.1"/>
    </source>
</evidence>
<organism evidence="2 3">
    <name type="scientific">Paralvinella palmiformis</name>
    <dbReference type="NCBI Taxonomy" id="53620"/>
    <lineage>
        <taxon>Eukaryota</taxon>
        <taxon>Metazoa</taxon>
        <taxon>Spiralia</taxon>
        <taxon>Lophotrochozoa</taxon>
        <taxon>Annelida</taxon>
        <taxon>Polychaeta</taxon>
        <taxon>Sedentaria</taxon>
        <taxon>Canalipalpata</taxon>
        <taxon>Terebellida</taxon>
        <taxon>Terebelliformia</taxon>
        <taxon>Alvinellidae</taxon>
        <taxon>Paralvinella</taxon>
    </lineage>
</organism>
<evidence type="ECO:0008006" key="4">
    <source>
        <dbReference type="Google" id="ProtNLM"/>
    </source>
</evidence>
<dbReference type="GO" id="GO:0004185">
    <property type="term" value="F:serine-type carboxypeptidase activity"/>
    <property type="evidence" value="ECO:0007669"/>
    <property type="project" value="InterPro"/>
</dbReference>
<dbReference type="Pfam" id="PF00450">
    <property type="entry name" value="Peptidase_S10"/>
    <property type="match status" value="1"/>
</dbReference>
<accession>A0AAD9MPH8</accession>
<dbReference type="Gene3D" id="3.40.50.1820">
    <property type="entry name" value="alpha/beta hydrolase"/>
    <property type="match status" value="1"/>
</dbReference>
<sequence length="217" mass="24755">MLVRFLANRWGFTEFVVWDETNSIDFYNILKYTGSGMTGNEYTSPRSKAGTSFNIDPILYNVHLAPFETDPLDELMNGPIREKLGIIPTNVTWGGQSDDVFSYHEEEFMKPVIDVLDKILNETTLNLIIYQGSLDLICLTKGAMNIVNKMTWPGIPGYMNSTKTALTDPDRPGQTELFVKAHNNFKFYWVINAGHMVPKDYPTAARRMLLRIVFNID</sequence>
<comment type="similarity">
    <text evidence="1">Belongs to the peptidase S10 family.</text>
</comment>
<dbReference type="AlphaFoldDB" id="A0AAD9MPH8"/>
<name>A0AAD9MPH8_9ANNE</name>
<proteinExistence type="inferred from homology"/>
<dbReference type="InterPro" id="IPR001563">
    <property type="entry name" value="Peptidase_S10"/>
</dbReference>
<protein>
    <recommendedName>
        <fullName evidence="4">Serine carboxypeptidase</fullName>
    </recommendedName>
</protein>
<comment type="caution">
    <text evidence="2">The sequence shown here is derived from an EMBL/GenBank/DDBJ whole genome shotgun (WGS) entry which is preliminary data.</text>
</comment>
<reference evidence="2" key="1">
    <citation type="journal article" date="2023" name="Mol. Biol. Evol.">
        <title>Third-Generation Sequencing Reveals the Adaptive Role of the Epigenome in Three Deep-Sea Polychaetes.</title>
        <authorList>
            <person name="Perez M."/>
            <person name="Aroh O."/>
            <person name="Sun Y."/>
            <person name="Lan Y."/>
            <person name="Juniper S.K."/>
            <person name="Young C.R."/>
            <person name="Angers B."/>
            <person name="Qian P.Y."/>
        </authorList>
    </citation>
    <scope>NUCLEOTIDE SEQUENCE</scope>
    <source>
        <strain evidence="2">P08H-3</strain>
    </source>
</reference>
<keyword evidence="3" id="KW-1185">Reference proteome</keyword>
<dbReference type="SUPFAM" id="SSF53474">
    <property type="entry name" value="alpha/beta-Hydrolases"/>
    <property type="match status" value="1"/>
</dbReference>
<dbReference type="EMBL" id="JAODUP010001790">
    <property type="protein sequence ID" value="KAK2139433.1"/>
    <property type="molecule type" value="Genomic_DNA"/>
</dbReference>